<accession>A0AAV2QNN1</accession>
<comment type="caution">
    <text evidence="2">The sequence shown here is derived from an EMBL/GenBank/DDBJ whole genome shotgun (WGS) entry which is preliminary data.</text>
</comment>
<feature type="transmembrane region" description="Helical" evidence="1">
    <location>
        <begin position="146"/>
        <end position="168"/>
    </location>
</feature>
<keyword evidence="1" id="KW-0472">Membrane</keyword>
<evidence type="ECO:0000313" key="3">
    <source>
        <dbReference type="Proteomes" id="UP001497623"/>
    </source>
</evidence>
<keyword evidence="1" id="KW-0812">Transmembrane</keyword>
<feature type="non-terminal residue" evidence="2">
    <location>
        <position position="180"/>
    </location>
</feature>
<keyword evidence="1" id="KW-1133">Transmembrane helix</keyword>
<organism evidence="2 3">
    <name type="scientific">Meganyctiphanes norvegica</name>
    <name type="common">Northern krill</name>
    <name type="synonym">Thysanopoda norvegica</name>
    <dbReference type="NCBI Taxonomy" id="48144"/>
    <lineage>
        <taxon>Eukaryota</taxon>
        <taxon>Metazoa</taxon>
        <taxon>Ecdysozoa</taxon>
        <taxon>Arthropoda</taxon>
        <taxon>Crustacea</taxon>
        <taxon>Multicrustacea</taxon>
        <taxon>Malacostraca</taxon>
        <taxon>Eumalacostraca</taxon>
        <taxon>Eucarida</taxon>
        <taxon>Euphausiacea</taxon>
        <taxon>Euphausiidae</taxon>
        <taxon>Meganyctiphanes</taxon>
    </lineage>
</organism>
<sequence length="180" mass="20389">MAYNASDPLKPIPYALVPPSQYVATSRQDEIEYEVDVDKNIIPNAPVSGMQDQPEYHPPQEYDECEYEGDVEKNIIPRVPESVIQNLPENCPEDWSDIDKYISNVEKGPGLECSMLEKPGLKKSWLEFKEFFEDCEEDCCVNTCLAIFYILHPVTLAILSTIGMFIFLTPGSSEEMPGSR</sequence>
<dbReference type="Proteomes" id="UP001497623">
    <property type="component" value="Unassembled WGS sequence"/>
</dbReference>
<evidence type="ECO:0000313" key="2">
    <source>
        <dbReference type="EMBL" id="CAL4093772.1"/>
    </source>
</evidence>
<evidence type="ECO:0000256" key="1">
    <source>
        <dbReference type="SAM" id="Phobius"/>
    </source>
</evidence>
<gene>
    <name evidence="2" type="ORF">MNOR_LOCUS14962</name>
</gene>
<keyword evidence="3" id="KW-1185">Reference proteome</keyword>
<dbReference type="EMBL" id="CAXKWB010009179">
    <property type="protein sequence ID" value="CAL4093772.1"/>
    <property type="molecule type" value="Genomic_DNA"/>
</dbReference>
<name>A0AAV2QNN1_MEGNR</name>
<dbReference type="AlphaFoldDB" id="A0AAV2QNN1"/>
<reference evidence="2 3" key="1">
    <citation type="submission" date="2024-05" db="EMBL/GenBank/DDBJ databases">
        <authorList>
            <person name="Wallberg A."/>
        </authorList>
    </citation>
    <scope>NUCLEOTIDE SEQUENCE [LARGE SCALE GENOMIC DNA]</scope>
</reference>
<proteinExistence type="predicted"/>
<protein>
    <submittedName>
        <fullName evidence="2">Uncharacterized protein</fullName>
    </submittedName>
</protein>